<organism evidence="1 2">
    <name type="scientific">Candidatus Sungbacteria bacterium RIFCSPHIGHO2_01_FULL_47_32</name>
    <dbReference type="NCBI Taxonomy" id="1802264"/>
    <lineage>
        <taxon>Bacteria</taxon>
        <taxon>Candidatus Sungiibacteriota</taxon>
    </lineage>
</organism>
<dbReference type="Proteomes" id="UP000177152">
    <property type="component" value="Unassembled WGS sequence"/>
</dbReference>
<gene>
    <name evidence="1" type="ORF">A2633_03340</name>
</gene>
<dbReference type="AlphaFoldDB" id="A0A1G2K2Y9"/>
<evidence type="ECO:0000313" key="2">
    <source>
        <dbReference type="Proteomes" id="UP000177152"/>
    </source>
</evidence>
<sequence>MPKLKTLSGKEVIQIFLSLGAQLFGDVRPFSLPLFATEATDFRVTTKRREEAPRLAARTEK</sequence>
<protein>
    <submittedName>
        <fullName evidence="1">Uncharacterized protein</fullName>
    </submittedName>
</protein>
<accession>A0A1G2K2Y9</accession>
<name>A0A1G2K2Y9_9BACT</name>
<reference evidence="1 2" key="1">
    <citation type="journal article" date="2016" name="Nat. Commun.">
        <title>Thousands of microbial genomes shed light on interconnected biogeochemical processes in an aquifer system.</title>
        <authorList>
            <person name="Anantharaman K."/>
            <person name="Brown C.T."/>
            <person name="Hug L.A."/>
            <person name="Sharon I."/>
            <person name="Castelle C.J."/>
            <person name="Probst A.J."/>
            <person name="Thomas B.C."/>
            <person name="Singh A."/>
            <person name="Wilkins M.J."/>
            <person name="Karaoz U."/>
            <person name="Brodie E.L."/>
            <person name="Williams K.H."/>
            <person name="Hubbard S.S."/>
            <person name="Banfield J.F."/>
        </authorList>
    </citation>
    <scope>NUCLEOTIDE SEQUENCE [LARGE SCALE GENOMIC DNA]</scope>
</reference>
<dbReference type="EMBL" id="MHQC01000057">
    <property type="protein sequence ID" value="OGZ93533.1"/>
    <property type="molecule type" value="Genomic_DNA"/>
</dbReference>
<evidence type="ECO:0000313" key="1">
    <source>
        <dbReference type="EMBL" id="OGZ93533.1"/>
    </source>
</evidence>
<proteinExistence type="predicted"/>
<comment type="caution">
    <text evidence="1">The sequence shown here is derived from an EMBL/GenBank/DDBJ whole genome shotgun (WGS) entry which is preliminary data.</text>
</comment>